<sequence>MAPLEPNPPDPCLHAPFFTHWSPICSSQTEYSNRPSEHDAHKFRNKHSFRVIGTRFGCSTDNWGYCSNSYVHLDGRWIKLNSSIDSVTSRYENYLRLYCFDKGVGGIMSECWMIIIVAPFQVEQHNGSHSSYVINLPFILCQETCKGMIHIKVAAKLPNGIW</sequence>
<gene>
    <name evidence="1" type="ORF">Cgig2_016055</name>
</gene>
<name>A0A9Q1JWL3_9CARY</name>
<protein>
    <submittedName>
        <fullName evidence="1">Uncharacterized protein</fullName>
    </submittedName>
</protein>
<dbReference type="EMBL" id="JAKOGI010000607">
    <property type="protein sequence ID" value="KAJ8432425.1"/>
    <property type="molecule type" value="Genomic_DNA"/>
</dbReference>
<dbReference type="Proteomes" id="UP001153076">
    <property type="component" value="Unassembled WGS sequence"/>
</dbReference>
<keyword evidence="2" id="KW-1185">Reference proteome</keyword>
<accession>A0A9Q1JWL3</accession>
<evidence type="ECO:0000313" key="2">
    <source>
        <dbReference type="Proteomes" id="UP001153076"/>
    </source>
</evidence>
<comment type="caution">
    <text evidence="1">The sequence shown here is derived from an EMBL/GenBank/DDBJ whole genome shotgun (WGS) entry which is preliminary data.</text>
</comment>
<dbReference type="AlphaFoldDB" id="A0A9Q1JWL3"/>
<organism evidence="1 2">
    <name type="scientific">Carnegiea gigantea</name>
    <dbReference type="NCBI Taxonomy" id="171969"/>
    <lineage>
        <taxon>Eukaryota</taxon>
        <taxon>Viridiplantae</taxon>
        <taxon>Streptophyta</taxon>
        <taxon>Embryophyta</taxon>
        <taxon>Tracheophyta</taxon>
        <taxon>Spermatophyta</taxon>
        <taxon>Magnoliopsida</taxon>
        <taxon>eudicotyledons</taxon>
        <taxon>Gunneridae</taxon>
        <taxon>Pentapetalae</taxon>
        <taxon>Caryophyllales</taxon>
        <taxon>Cactineae</taxon>
        <taxon>Cactaceae</taxon>
        <taxon>Cactoideae</taxon>
        <taxon>Echinocereeae</taxon>
        <taxon>Carnegiea</taxon>
    </lineage>
</organism>
<reference evidence="1" key="1">
    <citation type="submission" date="2022-04" db="EMBL/GenBank/DDBJ databases">
        <title>Carnegiea gigantea Genome sequencing and assembly v2.</title>
        <authorList>
            <person name="Copetti D."/>
            <person name="Sanderson M.J."/>
            <person name="Burquez A."/>
            <person name="Wojciechowski M.F."/>
        </authorList>
    </citation>
    <scope>NUCLEOTIDE SEQUENCE</scope>
    <source>
        <strain evidence="1">SGP5-SGP5p</strain>
        <tissue evidence="1">Aerial part</tissue>
    </source>
</reference>
<proteinExistence type="predicted"/>
<evidence type="ECO:0000313" key="1">
    <source>
        <dbReference type="EMBL" id="KAJ8432425.1"/>
    </source>
</evidence>